<evidence type="ECO:0000313" key="1">
    <source>
        <dbReference type="EMBL" id="KAL5107750.1"/>
    </source>
</evidence>
<protein>
    <submittedName>
        <fullName evidence="1">THUMP domain-containing protein 1</fullName>
    </submittedName>
</protein>
<sequence>MEAKAKRKRKAFYRRCAAGERRAKQRLVEASGSVIAGVPSTRRLEPGMTGILLTSNNKEERQALVEAYRLLNEAHKRLNGTHLSEEKADSVNDREDLDVASALIEEMKTDSTTIQYTFYGVKTGVSNCVFVLNQSTDSSSADLVYEVFRHVIASGKANSRRVFRFQPVMVTCRPVKEDLRILICKAWKAFWKGANTFEDGKPLCLLCSKVPLQRAKFVKKDDSGDAKKYFTVNFRARNYDKMSKAEAVMVVIAAMQEVAPDWSPVRAGADLVISVDVLCTVLCLSFLENFSVFAKYNISELTSPSS</sequence>
<proteinExistence type="predicted"/>
<accession>A0ABR4QDM5</accession>
<dbReference type="PANTHER" id="PTHR13452">
    <property type="entry name" value="THUMP DOMAIN CONTAINING PROTEIN 1-RELATED"/>
    <property type="match status" value="1"/>
</dbReference>
<dbReference type="Proteomes" id="UP001651158">
    <property type="component" value="Unassembled WGS sequence"/>
</dbReference>
<organism evidence="1 2">
    <name type="scientific">Taenia crassiceps</name>
    <dbReference type="NCBI Taxonomy" id="6207"/>
    <lineage>
        <taxon>Eukaryota</taxon>
        <taxon>Metazoa</taxon>
        <taxon>Spiralia</taxon>
        <taxon>Lophotrochozoa</taxon>
        <taxon>Platyhelminthes</taxon>
        <taxon>Cestoda</taxon>
        <taxon>Eucestoda</taxon>
        <taxon>Cyclophyllidea</taxon>
        <taxon>Taeniidae</taxon>
        <taxon>Taenia</taxon>
    </lineage>
</organism>
<reference evidence="1 2" key="1">
    <citation type="journal article" date="2022" name="Front. Cell. Infect. Microbiol.">
        <title>The Genomes of Two Strains of Taenia crassiceps the Animal Model for the Study of Human Cysticercosis.</title>
        <authorList>
            <person name="Bobes R.J."/>
            <person name="Estrada K."/>
            <person name="Rios-Valencia D.G."/>
            <person name="Calderon-Gallegos A."/>
            <person name="de la Torre P."/>
            <person name="Carrero J.C."/>
            <person name="Sanchez-Flores A."/>
            <person name="Laclette J.P."/>
        </authorList>
    </citation>
    <scope>NUCLEOTIDE SEQUENCE [LARGE SCALE GENOMIC DNA]</scope>
    <source>
        <strain evidence="1">WFUcys</strain>
    </source>
</reference>
<dbReference type="EMBL" id="JAKROA010000004">
    <property type="protein sequence ID" value="KAL5107750.1"/>
    <property type="molecule type" value="Genomic_DNA"/>
</dbReference>
<dbReference type="Gene3D" id="3.30.2300.10">
    <property type="entry name" value="THUMP superfamily"/>
    <property type="match status" value="1"/>
</dbReference>
<name>A0ABR4QDM5_9CEST</name>
<gene>
    <name evidence="1" type="ORF">TcWFU_005275</name>
</gene>
<dbReference type="InterPro" id="IPR040183">
    <property type="entry name" value="THUMPD1-like"/>
</dbReference>
<evidence type="ECO:0000313" key="2">
    <source>
        <dbReference type="Proteomes" id="UP001651158"/>
    </source>
</evidence>
<keyword evidence="2" id="KW-1185">Reference proteome</keyword>
<dbReference type="PANTHER" id="PTHR13452:SF10">
    <property type="entry name" value="THUMP DOMAIN-CONTAINING PROTEIN 1"/>
    <property type="match status" value="1"/>
</dbReference>
<comment type="caution">
    <text evidence="1">The sequence shown here is derived from an EMBL/GenBank/DDBJ whole genome shotgun (WGS) entry which is preliminary data.</text>
</comment>